<sequence length="141" mass="14936">MELSEEDHRAVACWAADCAEHVLPYFVEERPADDRPRRAVEAGRAWARGELAITEARAASFAAHAAARDCEVAAARAAARSAGHAVATAHVPTHAPHAAVYAVAAATHAAGPTDTDAAAEAEREWQYARLPEHLRPVAFPG</sequence>
<protein>
    <recommendedName>
        <fullName evidence="1">Imm-5-like domain-containing protein</fullName>
    </recommendedName>
</protein>
<dbReference type="AlphaFoldDB" id="A0A2T0LVE1"/>
<dbReference type="OrthoDB" id="166981at2"/>
<evidence type="ECO:0000259" key="1">
    <source>
        <dbReference type="Pfam" id="PF21805"/>
    </source>
</evidence>
<proteinExistence type="predicted"/>
<accession>A0A2T0LVE1</accession>
<dbReference type="Pfam" id="PF21805">
    <property type="entry name" value="Imm5_like"/>
    <property type="match status" value="1"/>
</dbReference>
<name>A0A2T0LVE1_9PSEU</name>
<dbReference type="EMBL" id="PVNH01000005">
    <property type="protein sequence ID" value="PRX47794.1"/>
    <property type="molecule type" value="Genomic_DNA"/>
</dbReference>
<feature type="domain" description="Imm-5-like" evidence="1">
    <location>
        <begin position="2"/>
        <end position="132"/>
    </location>
</feature>
<organism evidence="2 3">
    <name type="scientific">Prauserella shujinwangii</name>
    <dbReference type="NCBI Taxonomy" id="1453103"/>
    <lineage>
        <taxon>Bacteria</taxon>
        <taxon>Bacillati</taxon>
        <taxon>Actinomycetota</taxon>
        <taxon>Actinomycetes</taxon>
        <taxon>Pseudonocardiales</taxon>
        <taxon>Pseudonocardiaceae</taxon>
        <taxon>Prauserella</taxon>
    </lineage>
</organism>
<dbReference type="Proteomes" id="UP000238362">
    <property type="component" value="Unassembled WGS sequence"/>
</dbReference>
<reference evidence="2 3" key="1">
    <citation type="submission" date="2018-03" db="EMBL/GenBank/DDBJ databases">
        <title>Genomic Encyclopedia of Type Strains, Phase III (KMG-III): the genomes of soil and plant-associated and newly described type strains.</title>
        <authorList>
            <person name="Whitman W."/>
        </authorList>
    </citation>
    <scope>NUCLEOTIDE SEQUENCE [LARGE SCALE GENOMIC DNA]</scope>
    <source>
        <strain evidence="2 3">CGMCC 4.7125</strain>
    </source>
</reference>
<dbReference type="InterPro" id="IPR048667">
    <property type="entry name" value="Imm5-like"/>
</dbReference>
<dbReference type="RefSeq" id="WP_106179275.1">
    <property type="nucleotide sequence ID" value="NZ_PVNH01000005.1"/>
</dbReference>
<comment type="caution">
    <text evidence="2">The sequence shown here is derived from an EMBL/GenBank/DDBJ whole genome shotgun (WGS) entry which is preliminary data.</text>
</comment>
<evidence type="ECO:0000313" key="2">
    <source>
        <dbReference type="EMBL" id="PRX47794.1"/>
    </source>
</evidence>
<gene>
    <name evidence="2" type="ORF">B0I33_105377</name>
</gene>
<keyword evidence="3" id="KW-1185">Reference proteome</keyword>
<evidence type="ECO:0000313" key="3">
    <source>
        <dbReference type="Proteomes" id="UP000238362"/>
    </source>
</evidence>